<proteinExistence type="predicted"/>
<gene>
    <name evidence="2" type="ordered locus">SL003B_0028</name>
</gene>
<evidence type="ECO:0000313" key="2">
    <source>
        <dbReference type="EMBL" id="ADZ68467.1"/>
    </source>
</evidence>
<dbReference type="STRING" id="991905.SL003B_0028"/>
<dbReference type="PANTHER" id="PTHR30399">
    <property type="entry name" value="UNCHARACTERIZED PROTEIN YGJP"/>
    <property type="match status" value="1"/>
</dbReference>
<dbReference type="AlphaFoldDB" id="F2IYF4"/>
<dbReference type="PANTHER" id="PTHR30399:SF1">
    <property type="entry name" value="UTP PYROPHOSPHATASE"/>
    <property type="match status" value="1"/>
</dbReference>
<name>F2IYF4_POLGS</name>
<dbReference type="KEGG" id="pgv:SL003B_0028"/>
<reference evidence="2 3" key="1">
    <citation type="journal article" date="2011" name="J. Bacteriol.">
        <title>Complete genome sequence of Polymorphum gilvum SL003B-26A1T, a crude oil-degrading bacterium from oil-polluted saline soil.</title>
        <authorList>
            <person name="Li S.G."/>
            <person name="Tang Y.Q."/>
            <person name="Nie Y."/>
            <person name="Cai M."/>
            <person name="Wu X.L."/>
        </authorList>
    </citation>
    <scope>NUCLEOTIDE SEQUENCE [LARGE SCALE GENOMIC DNA]</scope>
    <source>
        <strain evidence="3">LMG 25793 / CGMCC 1.9160 / SL003B-26A1</strain>
    </source>
</reference>
<dbReference type="EMBL" id="CP002568">
    <property type="protein sequence ID" value="ADZ68467.1"/>
    <property type="molecule type" value="Genomic_DNA"/>
</dbReference>
<sequence>MLLRARRLTLPDRLVLVIDGCDVAIRLRADPRARRYLLRLPPDRSEPVLTIPKGGSLATAERFAERHAGWLRDQLHARPDTVAFEAGALVPLRGVPHRIAPTGRLRGLIETAEGADDLPHILVPGAQEHLPRKLTDWLKRAARDDIADAVGRHTRTLGVRASAISIRDTRSRWGSCASNGRLSFSWRLILAPTDILDYVAAHEVAHLKEMNHSDRFWRLCHQLAPHTPRARQWLRDHGQRLHSYG</sequence>
<dbReference type="Gene3D" id="3.30.2010.10">
    <property type="entry name" value="Metalloproteases ('zincins'), catalytic domain"/>
    <property type="match status" value="1"/>
</dbReference>
<dbReference type="HOGENOM" id="CLU_065947_2_1_5"/>
<evidence type="ECO:0000259" key="1">
    <source>
        <dbReference type="Pfam" id="PF01863"/>
    </source>
</evidence>
<keyword evidence="3" id="KW-1185">Reference proteome</keyword>
<dbReference type="Proteomes" id="UP000008130">
    <property type="component" value="Chromosome"/>
</dbReference>
<evidence type="ECO:0000313" key="3">
    <source>
        <dbReference type="Proteomes" id="UP000008130"/>
    </source>
</evidence>
<dbReference type="RefSeq" id="WP_013650791.1">
    <property type="nucleotide sequence ID" value="NC_015259.1"/>
</dbReference>
<protein>
    <submittedName>
        <fullName evidence="2">Zinc metallopeptidase</fullName>
    </submittedName>
</protein>
<organism evidence="2 3">
    <name type="scientific">Polymorphum gilvum (strain LMG 25793 / CGMCC 1.9160 / SL003B-26A1)</name>
    <dbReference type="NCBI Taxonomy" id="991905"/>
    <lineage>
        <taxon>Bacteria</taxon>
        <taxon>Pseudomonadati</taxon>
        <taxon>Pseudomonadota</taxon>
        <taxon>Alphaproteobacteria</taxon>
        <taxon>Rhodobacterales</taxon>
        <taxon>Paracoccaceae</taxon>
        <taxon>Polymorphum</taxon>
    </lineage>
</organism>
<feature type="domain" description="YgjP-like metallopeptidase" evidence="1">
    <location>
        <begin position="37"/>
        <end position="237"/>
    </location>
</feature>
<dbReference type="PATRIC" id="fig|991905.3.peg.30"/>
<dbReference type="CDD" id="cd07344">
    <property type="entry name" value="M48_yhfN_like"/>
    <property type="match status" value="1"/>
</dbReference>
<dbReference type="InterPro" id="IPR053136">
    <property type="entry name" value="UTP_pyrophosphatase-like"/>
</dbReference>
<dbReference type="OrthoDB" id="9795402at2"/>
<dbReference type="InterPro" id="IPR002725">
    <property type="entry name" value="YgjP-like_metallopeptidase"/>
</dbReference>
<dbReference type="Pfam" id="PF01863">
    <property type="entry name" value="YgjP-like"/>
    <property type="match status" value="1"/>
</dbReference>
<dbReference type="eggNOG" id="COG1451">
    <property type="taxonomic scope" value="Bacteria"/>
</dbReference>
<accession>F2IYF4</accession>